<sequence length="650" mass="68678">MAFEGVSSKPEVDQYALGLIGKLRTGVAAAFGTVARISSLLVALRRMTVPQWSAGFTPGAYGESAASEPPPKARHACRLHMHSPAYGVASTGVQHDVPRAAGRVHRGAGGMSWSGVCGGHGVRDGACEVPAGVSGVASGCSQQDTASMAEQRHAWRGAECVVCAAAGVKKKNKAAWRTGARSKTLRAACIVCRVHGSGCKWRAGAGSRKLRPWGAACEVWAAWQHKAAPVAGQGVRGGVPRHWRLRRAWRGAACVACAALHGGGCERCGGCSRQNAVCVAGQGVHGGAAWVRARRAGACTEGMRRGVPCGQGRACGLLCAARREVQGVRQACTVMQRDGLECARREVRHRRTGAPQGVRGGRRERVAAGECEECVKIRYNPEQCERRARAHARRGMHVQHARRQAAGVYGGCVCSTQRRQSVQQGTYDVRLGEWWAAAQRMPRRARRAPRPGPASVAYVRRRRGRRGARVWLVARHAVGSSIRYARTAAGSSAAPAPPFIRHLPVHACTAAGHAYDVRRVRRGTRTMVGAATASSAAHAPTYGDEHARMYGVCMVAHAYDERRGACDARGGWASMRAGQAQVYGVQRGEQRLPAQRTSGHAAGDTPRSACDVAGPAYVCSGGAHAYGAAGQVEASSAAQMYGVRRGCGGS</sequence>
<evidence type="ECO:0000313" key="1">
    <source>
        <dbReference type="EMBL" id="KAJ7198010.1"/>
    </source>
</evidence>
<dbReference type="EMBL" id="JARJCW010000075">
    <property type="protein sequence ID" value="KAJ7198010.1"/>
    <property type="molecule type" value="Genomic_DNA"/>
</dbReference>
<protein>
    <submittedName>
        <fullName evidence="1">Uncharacterized protein</fullName>
    </submittedName>
</protein>
<reference evidence="1" key="1">
    <citation type="submission" date="2023-03" db="EMBL/GenBank/DDBJ databases">
        <title>Massive genome expansion in bonnet fungi (Mycena s.s.) driven by repeated elements and novel gene families across ecological guilds.</title>
        <authorList>
            <consortium name="Lawrence Berkeley National Laboratory"/>
            <person name="Harder C.B."/>
            <person name="Miyauchi S."/>
            <person name="Viragh M."/>
            <person name="Kuo A."/>
            <person name="Thoen E."/>
            <person name="Andreopoulos B."/>
            <person name="Lu D."/>
            <person name="Skrede I."/>
            <person name="Drula E."/>
            <person name="Henrissat B."/>
            <person name="Morin E."/>
            <person name="Kohler A."/>
            <person name="Barry K."/>
            <person name="LaButti K."/>
            <person name="Morin E."/>
            <person name="Salamov A."/>
            <person name="Lipzen A."/>
            <person name="Mereny Z."/>
            <person name="Hegedus B."/>
            <person name="Baldrian P."/>
            <person name="Stursova M."/>
            <person name="Weitz H."/>
            <person name="Taylor A."/>
            <person name="Grigoriev I.V."/>
            <person name="Nagy L.G."/>
            <person name="Martin F."/>
            <person name="Kauserud H."/>
        </authorList>
    </citation>
    <scope>NUCLEOTIDE SEQUENCE</scope>
    <source>
        <strain evidence="1">9144</strain>
    </source>
</reference>
<keyword evidence="2" id="KW-1185">Reference proteome</keyword>
<evidence type="ECO:0000313" key="2">
    <source>
        <dbReference type="Proteomes" id="UP001219525"/>
    </source>
</evidence>
<proteinExistence type="predicted"/>
<comment type="caution">
    <text evidence="1">The sequence shown here is derived from an EMBL/GenBank/DDBJ whole genome shotgun (WGS) entry which is preliminary data.</text>
</comment>
<accession>A0AAD6UZ62</accession>
<name>A0AAD6UZ62_9AGAR</name>
<organism evidence="1 2">
    <name type="scientific">Mycena pura</name>
    <dbReference type="NCBI Taxonomy" id="153505"/>
    <lineage>
        <taxon>Eukaryota</taxon>
        <taxon>Fungi</taxon>
        <taxon>Dikarya</taxon>
        <taxon>Basidiomycota</taxon>
        <taxon>Agaricomycotina</taxon>
        <taxon>Agaricomycetes</taxon>
        <taxon>Agaricomycetidae</taxon>
        <taxon>Agaricales</taxon>
        <taxon>Marasmiineae</taxon>
        <taxon>Mycenaceae</taxon>
        <taxon>Mycena</taxon>
    </lineage>
</organism>
<gene>
    <name evidence="1" type="ORF">GGX14DRAFT_667341</name>
</gene>
<dbReference type="Proteomes" id="UP001219525">
    <property type="component" value="Unassembled WGS sequence"/>
</dbReference>
<dbReference type="AlphaFoldDB" id="A0AAD6UZ62"/>